<sequence>MIARATLAYLLLCAGATLAQDSTWVEVSPNPEDPPDVERRYTSELVEELRNANDDALLLYTEYSSKSGERLAIFLQDMRGFVSQTMTALENEIDFNAPDSCRNQLKDKLNNIEYNARRAAHFSAENHHKFLLGHMIVFRMHLNKKSPRVQRWRRHAADELHRFRDDLQHSRRSYRDLLTHAHRKLNHIRRQVNKSAKEAIDAFRICAKK</sequence>
<feature type="chain" id="PRO_5046254560" evidence="1">
    <location>
        <begin position="20"/>
        <end position="209"/>
    </location>
</feature>
<protein>
    <submittedName>
        <fullName evidence="3">Uncharacterized protein LOC113518971 isoform X2</fullName>
    </submittedName>
</protein>
<reference evidence="3" key="1">
    <citation type="submission" date="2025-08" db="UniProtKB">
        <authorList>
            <consortium name="RefSeq"/>
        </authorList>
    </citation>
    <scope>IDENTIFICATION</scope>
    <source>
        <tissue evidence="3">Whole larvae</tissue>
    </source>
</reference>
<dbReference type="Proteomes" id="UP001652740">
    <property type="component" value="Unplaced"/>
</dbReference>
<keyword evidence="2" id="KW-1185">Reference proteome</keyword>
<gene>
    <name evidence="3" type="primary">LOC113518971</name>
</gene>
<name>A0ABM3N3N2_GALME</name>
<evidence type="ECO:0000313" key="2">
    <source>
        <dbReference type="Proteomes" id="UP001652740"/>
    </source>
</evidence>
<evidence type="ECO:0000313" key="3">
    <source>
        <dbReference type="RefSeq" id="XP_052758154.1"/>
    </source>
</evidence>
<keyword evidence="1" id="KW-0732">Signal</keyword>
<feature type="signal peptide" evidence="1">
    <location>
        <begin position="1"/>
        <end position="19"/>
    </location>
</feature>
<proteinExistence type="predicted"/>
<organism evidence="2 3">
    <name type="scientific">Galleria mellonella</name>
    <name type="common">Greater wax moth</name>
    <dbReference type="NCBI Taxonomy" id="7137"/>
    <lineage>
        <taxon>Eukaryota</taxon>
        <taxon>Metazoa</taxon>
        <taxon>Ecdysozoa</taxon>
        <taxon>Arthropoda</taxon>
        <taxon>Hexapoda</taxon>
        <taxon>Insecta</taxon>
        <taxon>Pterygota</taxon>
        <taxon>Neoptera</taxon>
        <taxon>Endopterygota</taxon>
        <taxon>Lepidoptera</taxon>
        <taxon>Glossata</taxon>
        <taxon>Ditrysia</taxon>
        <taxon>Pyraloidea</taxon>
        <taxon>Pyralidae</taxon>
        <taxon>Galleriinae</taxon>
        <taxon>Galleria</taxon>
    </lineage>
</organism>
<evidence type="ECO:0000256" key="1">
    <source>
        <dbReference type="SAM" id="SignalP"/>
    </source>
</evidence>
<dbReference type="RefSeq" id="XP_052758154.1">
    <property type="nucleotide sequence ID" value="XM_052902194.1"/>
</dbReference>
<dbReference type="GeneID" id="113518971"/>
<accession>A0ABM3N3N2</accession>